<dbReference type="InterPro" id="IPR009061">
    <property type="entry name" value="DNA-bd_dom_put_sf"/>
</dbReference>
<evidence type="ECO:0000256" key="5">
    <source>
        <dbReference type="PROSITE-ProRule" id="PRU10137"/>
    </source>
</evidence>
<protein>
    <submittedName>
        <fullName evidence="7">IS607 family transposase</fullName>
    </submittedName>
</protein>
<keyword evidence="3" id="KW-0233">DNA recombination</keyword>
<keyword evidence="2" id="KW-0238">DNA-binding</keyword>
<feature type="active site" description="O-(5'-phospho-DNA)-serine intermediate" evidence="4 5">
    <location>
        <position position="63"/>
    </location>
</feature>
<dbReference type="InterPro" id="IPR048046">
    <property type="entry name" value="Transpos_IS607"/>
</dbReference>
<evidence type="ECO:0000256" key="1">
    <source>
        <dbReference type="ARBA" id="ARBA00022908"/>
    </source>
</evidence>
<dbReference type="SUPFAM" id="SSF46955">
    <property type="entry name" value="Putative DNA-binding domain"/>
    <property type="match status" value="1"/>
</dbReference>
<dbReference type="InterPro" id="IPR036162">
    <property type="entry name" value="Resolvase-like_N_sf"/>
</dbReference>
<dbReference type="AlphaFoldDB" id="A0A1X4GC17"/>
<comment type="caution">
    <text evidence="7">The sequence shown here is derived from an EMBL/GenBank/DDBJ whole genome shotgun (WGS) entry which is preliminary data.</text>
</comment>
<dbReference type="EMBL" id="NBYN01000009">
    <property type="protein sequence ID" value="OSO94580.1"/>
    <property type="molecule type" value="Genomic_DNA"/>
</dbReference>
<sequence length="198" mass="22586">MAYIPLRKAVKILGMHPNTLRRYADEGKIKSIKNSAGQRLYDVELYIRGDGAGTSTICYCRVSSSKQRDDLDRQVAYMQSLYPGAEIIKDVGSGLNFKRKGLLSLLDRLLRGDKFILVVACRDRLARFGFDLVQYMVEQNGGQILVLDQTIHCPQSELTQDLLSILHVFSYRIQGLRKYSKKIKEDLSENDFSKKTED</sequence>
<gene>
    <name evidence="7" type="ORF">B7O87_02000</name>
</gene>
<evidence type="ECO:0000256" key="4">
    <source>
        <dbReference type="PIRSR" id="PIRSR606118-50"/>
    </source>
</evidence>
<evidence type="ECO:0000259" key="6">
    <source>
        <dbReference type="PROSITE" id="PS51736"/>
    </source>
</evidence>
<evidence type="ECO:0000313" key="8">
    <source>
        <dbReference type="Proteomes" id="UP000192997"/>
    </source>
</evidence>
<dbReference type="GO" id="GO:0006355">
    <property type="term" value="P:regulation of DNA-templated transcription"/>
    <property type="evidence" value="ECO:0007669"/>
    <property type="project" value="InterPro"/>
</dbReference>
<dbReference type="SMART" id="SM00857">
    <property type="entry name" value="Resolvase"/>
    <property type="match status" value="1"/>
</dbReference>
<dbReference type="Gene3D" id="1.10.1660.10">
    <property type="match status" value="1"/>
</dbReference>
<dbReference type="PANTHER" id="PTHR36172">
    <property type="match status" value="1"/>
</dbReference>
<dbReference type="GO" id="GO:0015074">
    <property type="term" value="P:DNA integration"/>
    <property type="evidence" value="ECO:0007669"/>
    <property type="project" value="UniProtKB-KW"/>
</dbReference>
<dbReference type="GO" id="GO:0003677">
    <property type="term" value="F:DNA binding"/>
    <property type="evidence" value="ECO:0007669"/>
    <property type="project" value="UniProtKB-KW"/>
</dbReference>
<dbReference type="InterPro" id="IPR006118">
    <property type="entry name" value="Recombinase_CS"/>
</dbReference>
<dbReference type="Gene3D" id="1.10.287.2170">
    <property type="match status" value="1"/>
</dbReference>
<dbReference type="PROSITE" id="PS00397">
    <property type="entry name" value="RECOMBINASES_1"/>
    <property type="match status" value="1"/>
</dbReference>
<dbReference type="SUPFAM" id="SSF53041">
    <property type="entry name" value="Resolvase-like"/>
    <property type="match status" value="1"/>
</dbReference>
<dbReference type="InterPro" id="IPR000551">
    <property type="entry name" value="MerR-type_HTH_dom"/>
</dbReference>
<proteinExistence type="predicted"/>
<dbReference type="GO" id="GO:0000150">
    <property type="term" value="F:DNA strand exchange activity"/>
    <property type="evidence" value="ECO:0007669"/>
    <property type="project" value="InterPro"/>
</dbReference>
<evidence type="ECO:0000313" key="7">
    <source>
        <dbReference type="EMBL" id="OSO94580.1"/>
    </source>
</evidence>
<evidence type="ECO:0000256" key="2">
    <source>
        <dbReference type="ARBA" id="ARBA00023125"/>
    </source>
</evidence>
<accession>A0A1X4GC17</accession>
<dbReference type="InterPro" id="IPR051491">
    <property type="entry name" value="Recombinase/Transposase-rel"/>
</dbReference>
<dbReference type="Gene3D" id="3.40.50.1390">
    <property type="entry name" value="Resolvase, N-terminal catalytic domain"/>
    <property type="match status" value="1"/>
</dbReference>
<dbReference type="NCBIfam" id="NF033518">
    <property type="entry name" value="transpos_IS607"/>
    <property type="match status" value="1"/>
</dbReference>
<keyword evidence="1" id="KW-0229">DNA integration</keyword>
<evidence type="ECO:0000256" key="3">
    <source>
        <dbReference type="ARBA" id="ARBA00023172"/>
    </source>
</evidence>
<dbReference type="Proteomes" id="UP000192997">
    <property type="component" value="Unassembled WGS sequence"/>
</dbReference>
<dbReference type="RefSeq" id="WP_085726965.1">
    <property type="nucleotide sequence ID" value="NZ_NBYN01000009.1"/>
</dbReference>
<dbReference type="Pfam" id="PF00376">
    <property type="entry name" value="MerR"/>
    <property type="match status" value="1"/>
</dbReference>
<organism evidence="7 8">
    <name type="scientific">Cylindrospermopsis raciborskii CENA303</name>
    <dbReference type="NCBI Taxonomy" id="1170769"/>
    <lineage>
        <taxon>Bacteria</taxon>
        <taxon>Bacillati</taxon>
        <taxon>Cyanobacteriota</taxon>
        <taxon>Cyanophyceae</taxon>
        <taxon>Nostocales</taxon>
        <taxon>Aphanizomenonaceae</taxon>
        <taxon>Cylindrospermopsis</taxon>
    </lineage>
</organism>
<dbReference type="PROSITE" id="PS51736">
    <property type="entry name" value="RECOMBINASES_3"/>
    <property type="match status" value="1"/>
</dbReference>
<name>A0A1X4GC17_9CYAN</name>
<dbReference type="PANTHER" id="PTHR36172:SF1">
    <property type="entry name" value="RESOLVASE-RELATED"/>
    <property type="match status" value="1"/>
</dbReference>
<dbReference type="Pfam" id="PF00239">
    <property type="entry name" value="Resolvase"/>
    <property type="match status" value="1"/>
</dbReference>
<reference evidence="8" key="1">
    <citation type="submission" date="2017-04" db="EMBL/GenBank/DDBJ databases">
        <authorList>
            <person name="Abreu V.A."/>
            <person name="Popin R.V."/>
            <person name="Rigonato J."/>
            <person name="Andreote A.P."/>
            <person name="Schaker P.C."/>
            <person name="Hoff-Risseti C."/>
            <person name="Alvarenga D.O."/>
            <person name="Varani A.M."/>
            <person name="Fiore M.F."/>
        </authorList>
    </citation>
    <scope>NUCLEOTIDE SEQUENCE [LARGE SCALE GENOMIC DNA]</scope>
    <source>
        <strain evidence="8">CENA303</strain>
    </source>
</reference>
<dbReference type="InterPro" id="IPR006119">
    <property type="entry name" value="Resolv_N"/>
</dbReference>
<feature type="domain" description="Resolvase/invertase-type recombinase catalytic" evidence="6">
    <location>
        <begin position="55"/>
        <end position="194"/>
    </location>
</feature>